<dbReference type="EMBL" id="LUGG01000001">
    <property type="protein sequence ID" value="OBZ79698.1"/>
    <property type="molecule type" value="Genomic_DNA"/>
</dbReference>
<comment type="caution">
    <text evidence="2">The sequence shown here is derived from an EMBL/GenBank/DDBJ whole genome shotgun (WGS) entry which is preliminary data.</text>
</comment>
<dbReference type="AlphaFoldDB" id="A0A1C7MSA2"/>
<feature type="compositionally biased region" description="Low complexity" evidence="1">
    <location>
        <begin position="24"/>
        <end position="34"/>
    </location>
</feature>
<reference evidence="2 3" key="1">
    <citation type="submission" date="2016-03" db="EMBL/GenBank/DDBJ databases">
        <title>Whole genome sequencing of Grifola frondosa 9006-11.</title>
        <authorList>
            <person name="Min B."/>
            <person name="Park H."/>
            <person name="Kim J.-G."/>
            <person name="Cho H."/>
            <person name="Oh Y.-L."/>
            <person name="Kong W.-S."/>
            <person name="Choi I.-G."/>
        </authorList>
    </citation>
    <scope>NUCLEOTIDE SEQUENCE [LARGE SCALE GENOMIC DNA]</scope>
    <source>
        <strain evidence="2 3">9006-11</strain>
    </source>
</reference>
<feature type="region of interest" description="Disordered" evidence="1">
    <location>
        <begin position="1"/>
        <end position="83"/>
    </location>
</feature>
<protein>
    <submittedName>
        <fullName evidence="2">Uncharacterized protein</fullName>
    </submittedName>
</protein>
<sequence length="83" mass="9127">MGPFSLLNSAASKRSSLSDKSRRSSLTSQASSISYMPSLPSPAMLKKKDSKKVDSNSARSKPDIAEMLDDDNLAWGRPRNLRR</sequence>
<gene>
    <name evidence="2" type="ORF">A0H81_00357</name>
</gene>
<name>A0A1C7MSA2_GRIFR</name>
<feature type="compositionally biased region" description="Low complexity" evidence="1">
    <location>
        <begin position="1"/>
        <end position="15"/>
    </location>
</feature>
<evidence type="ECO:0000256" key="1">
    <source>
        <dbReference type="SAM" id="MobiDB-lite"/>
    </source>
</evidence>
<dbReference type="Proteomes" id="UP000092993">
    <property type="component" value="Unassembled WGS sequence"/>
</dbReference>
<keyword evidence="3" id="KW-1185">Reference proteome</keyword>
<proteinExistence type="predicted"/>
<evidence type="ECO:0000313" key="2">
    <source>
        <dbReference type="EMBL" id="OBZ79698.1"/>
    </source>
</evidence>
<evidence type="ECO:0000313" key="3">
    <source>
        <dbReference type="Proteomes" id="UP000092993"/>
    </source>
</evidence>
<accession>A0A1C7MSA2</accession>
<organism evidence="2 3">
    <name type="scientific">Grifola frondosa</name>
    <name type="common">Maitake</name>
    <name type="synonym">Polyporus frondosus</name>
    <dbReference type="NCBI Taxonomy" id="5627"/>
    <lineage>
        <taxon>Eukaryota</taxon>
        <taxon>Fungi</taxon>
        <taxon>Dikarya</taxon>
        <taxon>Basidiomycota</taxon>
        <taxon>Agaricomycotina</taxon>
        <taxon>Agaricomycetes</taxon>
        <taxon>Polyporales</taxon>
        <taxon>Grifolaceae</taxon>
        <taxon>Grifola</taxon>
    </lineage>
</organism>